<dbReference type="EMBL" id="MVGT01001135">
    <property type="protein sequence ID" value="OVA13453.1"/>
    <property type="molecule type" value="Genomic_DNA"/>
</dbReference>
<evidence type="ECO:0000256" key="1">
    <source>
        <dbReference type="ARBA" id="ARBA00004141"/>
    </source>
</evidence>
<organism evidence="8 9">
    <name type="scientific">Macleaya cordata</name>
    <name type="common">Five-seeded plume-poppy</name>
    <name type="synonym">Bocconia cordata</name>
    <dbReference type="NCBI Taxonomy" id="56857"/>
    <lineage>
        <taxon>Eukaryota</taxon>
        <taxon>Viridiplantae</taxon>
        <taxon>Streptophyta</taxon>
        <taxon>Embryophyta</taxon>
        <taxon>Tracheophyta</taxon>
        <taxon>Spermatophyta</taxon>
        <taxon>Magnoliopsida</taxon>
        <taxon>Ranunculales</taxon>
        <taxon>Papaveraceae</taxon>
        <taxon>Papaveroideae</taxon>
        <taxon>Macleaya</taxon>
    </lineage>
</organism>
<feature type="transmembrane region" description="Helical" evidence="7">
    <location>
        <begin position="129"/>
        <end position="151"/>
    </location>
</feature>
<dbReference type="PROSITE" id="PS00221">
    <property type="entry name" value="MIP"/>
    <property type="match status" value="1"/>
</dbReference>
<sequence>MSEISNNNVSYANSIPNAVVPITDDQNSPNVNSRGSKKSGLSCFSISFIQKLIAEGIGTFFLIFAGCAAIEVNLSNDNVVTLPGIAVVWGLVVMIMIYSVGYISGAHFNPAVTIAFATCSCGKFPWKQVPAYIFAQVLGSTLAVGTLRLIFEGKQNHFLGTVPAGSNMQSLVLEFITTFFLMFVVCSVATDSRAIGELAGLAIGSTILVNILYAGPISGASMNPARSVGPAIIFNRYDGLWIYLVGPIFGAIAGSWSYNLIKNESVLRRLRPKSSN</sequence>
<dbReference type="PANTHER" id="PTHR45724:SF13">
    <property type="entry name" value="AQUAPORIN NIP1-1-RELATED"/>
    <property type="match status" value="1"/>
</dbReference>
<dbReference type="GO" id="GO:0016020">
    <property type="term" value="C:membrane"/>
    <property type="evidence" value="ECO:0007669"/>
    <property type="project" value="UniProtKB-SubCell"/>
</dbReference>
<evidence type="ECO:0000256" key="4">
    <source>
        <dbReference type="ARBA" id="ARBA00022989"/>
    </source>
</evidence>
<keyword evidence="4 7" id="KW-1133">Transmembrane helix</keyword>
<comment type="subcellular location">
    <subcellularLocation>
        <location evidence="1">Membrane</location>
        <topology evidence="1">Multi-pass membrane protein</topology>
    </subcellularLocation>
</comment>
<dbReference type="PRINTS" id="PR00783">
    <property type="entry name" value="MINTRINSICP"/>
</dbReference>
<protein>
    <submittedName>
        <fullName evidence="8">Major intrinsic protein</fullName>
    </submittedName>
</protein>
<dbReference type="InParanoid" id="A0A200QSN4"/>
<dbReference type="NCBIfam" id="TIGR00861">
    <property type="entry name" value="MIP"/>
    <property type="match status" value="1"/>
</dbReference>
<dbReference type="GO" id="GO:0015267">
    <property type="term" value="F:channel activity"/>
    <property type="evidence" value="ECO:0007669"/>
    <property type="project" value="InterPro"/>
</dbReference>
<dbReference type="Gene3D" id="1.20.1080.10">
    <property type="entry name" value="Glycerol uptake facilitator protein"/>
    <property type="match status" value="1"/>
</dbReference>
<dbReference type="OMA" id="HNIFFEC"/>
<dbReference type="PANTHER" id="PTHR45724">
    <property type="entry name" value="AQUAPORIN NIP2-1"/>
    <property type="match status" value="1"/>
</dbReference>
<dbReference type="InterPro" id="IPR000425">
    <property type="entry name" value="MIP"/>
</dbReference>
<evidence type="ECO:0000256" key="2">
    <source>
        <dbReference type="ARBA" id="ARBA00022448"/>
    </source>
</evidence>
<dbReference type="SUPFAM" id="SSF81338">
    <property type="entry name" value="Aquaporin-like"/>
    <property type="match status" value="1"/>
</dbReference>
<feature type="transmembrane region" description="Helical" evidence="7">
    <location>
        <begin position="171"/>
        <end position="189"/>
    </location>
</feature>
<feature type="transmembrane region" description="Helical" evidence="7">
    <location>
        <begin position="52"/>
        <end position="74"/>
    </location>
</feature>
<comment type="similarity">
    <text evidence="6">Belongs to the MIP/aquaporin (TC 1.A.8) family.</text>
</comment>
<dbReference type="CDD" id="cd00333">
    <property type="entry name" value="MIP"/>
    <property type="match status" value="1"/>
</dbReference>
<dbReference type="InterPro" id="IPR023271">
    <property type="entry name" value="Aquaporin-like"/>
</dbReference>
<dbReference type="Pfam" id="PF00230">
    <property type="entry name" value="MIP"/>
    <property type="match status" value="1"/>
</dbReference>
<dbReference type="STRING" id="56857.A0A200QSN4"/>
<feature type="transmembrane region" description="Helical" evidence="7">
    <location>
        <begin position="240"/>
        <end position="261"/>
    </location>
</feature>
<keyword evidence="3 6" id="KW-0812">Transmembrane</keyword>
<keyword evidence="5 7" id="KW-0472">Membrane</keyword>
<evidence type="ECO:0000313" key="9">
    <source>
        <dbReference type="Proteomes" id="UP000195402"/>
    </source>
</evidence>
<dbReference type="AlphaFoldDB" id="A0A200QSN4"/>
<feature type="transmembrane region" description="Helical" evidence="7">
    <location>
        <begin position="201"/>
        <end position="220"/>
    </location>
</feature>
<evidence type="ECO:0000256" key="5">
    <source>
        <dbReference type="ARBA" id="ARBA00023136"/>
    </source>
</evidence>
<evidence type="ECO:0000256" key="6">
    <source>
        <dbReference type="RuleBase" id="RU000477"/>
    </source>
</evidence>
<comment type="caution">
    <text evidence="8">The sequence shown here is derived from an EMBL/GenBank/DDBJ whole genome shotgun (WGS) entry which is preliminary data.</text>
</comment>
<dbReference type="InterPro" id="IPR022357">
    <property type="entry name" value="MIP_CS"/>
</dbReference>
<dbReference type="InterPro" id="IPR034294">
    <property type="entry name" value="Aquaporin_transptr"/>
</dbReference>
<reference evidence="8 9" key="1">
    <citation type="journal article" date="2017" name="Mol. Plant">
        <title>The Genome of Medicinal Plant Macleaya cordata Provides New Insights into Benzylisoquinoline Alkaloids Metabolism.</title>
        <authorList>
            <person name="Liu X."/>
            <person name="Liu Y."/>
            <person name="Huang P."/>
            <person name="Ma Y."/>
            <person name="Qing Z."/>
            <person name="Tang Q."/>
            <person name="Cao H."/>
            <person name="Cheng P."/>
            <person name="Zheng Y."/>
            <person name="Yuan Z."/>
            <person name="Zhou Y."/>
            <person name="Liu J."/>
            <person name="Tang Z."/>
            <person name="Zhuo Y."/>
            <person name="Zhang Y."/>
            <person name="Yu L."/>
            <person name="Huang J."/>
            <person name="Yang P."/>
            <person name="Peng Q."/>
            <person name="Zhang J."/>
            <person name="Jiang W."/>
            <person name="Zhang Z."/>
            <person name="Lin K."/>
            <person name="Ro D.K."/>
            <person name="Chen X."/>
            <person name="Xiong X."/>
            <person name="Shang Y."/>
            <person name="Huang S."/>
            <person name="Zeng J."/>
        </authorList>
    </citation>
    <scope>NUCLEOTIDE SEQUENCE [LARGE SCALE GENOMIC DNA]</scope>
    <source>
        <strain evidence="9">cv. BLH2017</strain>
        <tissue evidence="8">Root</tissue>
    </source>
</reference>
<evidence type="ECO:0000256" key="7">
    <source>
        <dbReference type="SAM" id="Phobius"/>
    </source>
</evidence>
<name>A0A200QSN4_MACCD</name>
<evidence type="ECO:0000256" key="3">
    <source>
        <dbReference type="ARBA" id="ARBA00022692"/>
    </source>
</evidence>
<gene>
    <name evidence="8" type="ORF">BVC80_8171g5</name>
</gene>
<dbReference type="Proteomes" id="UP000195402">
    <property type="component" value="Unassembled WGS sequence"/>
</dbReference>
<evidence type="ECO:0000313" key="8">
    <source>
        <dbReference type="EMBL" id="OVA13453.1"/>
    </source>
</evidence>
<proteinExistence type="inferred from homology"/>
<keyword evidence="2 6" id="KW-0813">Transport</keyword>
<feature type="transmembrane region" description="Helical" evidence="7">
    <location>
        <begin position="86"/>
        <end position="108"/>
    </location>
</feature>
<dbReference type="OrthoDB" id="3222at2759"/>
<accession>A0A200QSN4</accession>
<keyword evidence="9" id="KW-1185">Reference proteome</keyword>